<evidence type="ECO:0000256" key="8">
    <source>
        <dbReference type="ARBA" id="ARBA00022737"/>
    </source>
</evidence>
<evidence type="ECO:0000256" key="14">
    <source>
        <dbReference type="SAM" id="MobiDB-lite"/>
    </source>
</evidence>
<gene>
    <name evidence="17" type="ORF">RUM43_008488</name>
</gene>
<evidence type="ECO:0000256" key="7">
    <source>
        <dbReference type="ARBA" id="ARBA00022490"/>
    </source>
</evidence>
<dbReference type="EMBL" id="JAWJWE010000038">
    <property type="protein sequence ID" value="KAK6622646.1"/>
    <property type="molecule type" value="Genomic_DNA"/>
</dbReference>
<keyword evidence="8" id="KW-0677">Repeat</keyword>
<keyword evidence="11" id="KW-0009">Actin-binding</keyword>
<evidence type="ECO:0000259" key="16">
    <source>
        <dbReference type="PROSITE" id="PS51082"/>
    </source>
</evidence>
<keyword evidence="13" id="KW-0968">Cytoplasmic vesicle</keyword>
<evidence type="ECO:0000256" key="9">
    <source>
        <dbReference type="ARBA" id="ARBA00022927"/>
    </source>
</evidence>
<evidence type="ECO:0000256" key="1">
    <source>
        <dbReference type="ARBA" id="ARBA00004180"/>
    </source>
</evidence>
<feature type="compositionally biased region" description="Acidic residues" evidence="14">
    <location>
        <begin position="197"/>
        <end position="213"/>
    </location>
</feature>
<proteinExistence type="inferred from homology"/>
<dbReference type="GO" id="GO:0005886">
    <property type="term" value="C:plasma membrane"/>
    <property type="evidence" value="ECO:0007669"/>
    <property type="project" value="UniProtKB-SubCell"/>
</dbReference>
<accession>A0AAN8NN18</accession>
<dbReference type="GO" id="GO:0048193">
    <property type="term" value="P:Golgi vesicle transport"/>
    <property type="evidence" value="ECO:0007669"/>
    <property type="project" value="TreeGrafter"/>
</dbReference>
<dbReference type="GO" id="GO:0040038">
    <property type="term" value="P:polar body extrusion after meiotic divisions"/>
    <property type="evidence" value="ECO:0007669"/>
    <property type="project" value="TreeGrafter"/>
</dbReference>
<dbReference type="Pfam" id="PF16474">
    <property type="entry name" value="KIND"/>
    <property type="match status" value="2"/>
</dbReference>
<evidence type="ECO:0000256" key="12">
    <source>
        <dbReference type="ARBA" id="ARBA00023212"/>
    </source>
</evidence>
<dbReference type="GO" id="GO:0005938">
    <property type="term" value="C:cell cortex"/>
    <property type="evidence" value="ECO:0007669"/>
    <property type="project" value="TreeGrafter"/>
</dbReference>
<dbReference type="GO" id="GO:0051295">
    <property type="term" value="P:establishment of meiotic spindle localization"/>
    <property type="evidence" value="ECO:0007669"/>
    <property type="project" value="TreeGrafter"/>
</dbReference>
<evidence type="ECO:0000256" key="5">
    <source>
        <dbReference type="ARBA" id="ARBA00022448"/>
    </source>
</evidence>
<dbReference type="CDD" id="cd22078">
    <property type="entry name" value="WH2_Spire1_r2-like"/>
    <property type="match status" value="1"/>
</dbReference>
<keyword evidence="10" id="KW-0472">Membrane</keyword>
<keyword evidence="7" id="KW-0963">Cytoplasm</keyword>
<evidence type="ECO:0000313" key="17">
    <source>
        <dbReference type="EMBL" id="KAK6622646.1"/>
    </source>
</evidence>
<dbReference type="GO" id="GO:0003779">
    <property type="term" value="F:actin binding"/>
    <property type="evidence" value="ECO:0007669"/>
    <property type="project" value="UniProtKB-KW"/>
</dbReference>
<protein>
    <recommendedName>
        <fullName evidence="16">WH2 domain-containing protein</fullName>
    </recommendedName>
</protein>
<dbReference type="GO" id="GO:0005856">
    <property type="term" value="C:cytoskeleton"/>
    <property type="evidence" value="ECO:0007669"/>
    <property type="project" value="UniProtKB-SubCell"/>
</dbReference>
<evidence type="ECO:0000256" key="11">
    <source>
        <dbReference type="ARBA" id="ARBA00023203"/>
    </source>
</evidence>
<dbReference type="AlphaFoldDB" id="A0AAN8NN18"/>
<dbReference type="Proteomes" id="UP001372834">
    <property type="component" value="Unassembled WGS sequence"/>
</dbReference>
<dbReference type="InterPro" id="IPR011019">
    <property type="entry name" value="KIND_dom"/>
</dbReference>
<feature type="domain" description="WH2" evidence="16">
    <location>
        <begin position="389"/>
        <end position="406"/>
    </location>
</feature>
<keyword evidence="15" id="KW-0732">Signal</keyword>
<evidence type="ECO:0000256" key="4">
    <source>
        <dbReference type="ARBA" id="ARBA00010956"/>
    </source>
</evidence>
<keyword evidence="6" id="KW-1003">Cell membrane</keyword>
<organism evidence="17 18">
    <name type="scientific">Polyplax serrata</name>
    <name type="common">Common mouse louse</name>
    <dbReference type="NCBI Taxonomy" id="468196"/>
    <lineage>
        <taxon>Eukaryota</taxon>
        <taxon>Metazoa</taxon>
        <taxon>Ecdysozoa</taxon>
        <taxon>Arthropoda</taxon>
        <taxon>Hexapoda</taxon>
        <taxon>Insecta</taxon>
        <taxon>Pterygota</taxon>
        <taxon>Neoptera</taxon>
        <taxon>Paraneoptera</taxon>
        <taxon>Psocodea</taxon>
        <taxon>Troctomorpha</taxon>
        <taxon>Phthiraptera</taxon>
        <taxon>Anoplura</taxon>
        <taxon>Polyplacidae</taxon>
        <taxon>Polyplax</taxon>
    </lineage>
</organism>
<evidence type="ECO:0000256" key="6">
    <source>
        <dbReference type="ARBA" id="ARBA00022475"/>
    </source>
</evidence>
<feature type="chain" id="PRO_5042942056" description="WH2 domain-containing protein" evidence="15">
    <location>
        <begin position="24"/>
        <end position="468"/>
    </location>
</feature>
<comment type="subcellular location">
    <subcellularLocation>
        <location evidence="3">Cell membrane</location>
        <topology evidence="3">Peripheral membrane protein</topology>
        <orientation evidence="3">Cytoplasmic side</orientation>
    </subcellularLocation>
    <subcellularLocation>
        <location evidence="2">Cytoplasm</location>
        <location evidence="2">Cytoskeleton</location>
    </subcellularLocation>
    <subcellularLocation>
        <location evidence="1">Cytoplasmic vesicle membrane</location>
        <topology evidence="1">Peripheral membrane protein</topology>
        <orientation evidence="1">Cytoplasmic side</orientation>
    </subcellularLocation>
</comment>
<dbReference type="PANTHER" id="PTHR21345:SF3">
    <property type="entry name" value="PROTEIN SPIRE"/>
    <property type="match status" value="1"/>
</dbReference>
<dbReference type="InterPro" id="IPR029901">
    <property type="entry name" value="Spire"/>
</dbReference>
<dbReference type="Gene3D" id="1.10.510.10">
    <property type="entry name" value="Transferase(Phosphotransferase) domain 1"/>
    <property type="match status" value="2"/>
</dbReference>
<dbReference type="PROSITE" id="PS51082">
    <property type="entry name" value="WH2"/>
    <property type="match status" value="1"/>
</dbReference>
<name>A0AAN8NN18_POLSC</name>
<dbReference type="PANTHER" id="PTHR21345">
    <property type="entry name" value="SPIRE"/>
    <property type="match status" value="1"/>
</dbReference>
<feature type="region of interest" description="Disordered" evidence="14">
    <location>
        <begin position="185"/>
        <end position="217"/>
    </location>
</feature>
<dbReference type="GO" id="GO:0030659">
    <property type="term" value="C:cytoplasmic vesicle membrane"/>
    <property type="evidence" value="ECO:0007669"/>
    <property type="project" value="UniProtKB-SubCell"/>
</dbReference>
<evidence type="ECO:0000256" key="13">
    <source>
        <dbReference type="ARBA" id="ARBA00023329"/>
    </source>
</evidence>
<keyword evidence="9" id="KW-0653">Protein transport</keyword>
<dbReference type="GO" id="GO:0008017">
    <property type="term" value="F:microtubule binding"/>
    <property type="evidence" value="ECO:0007669"/>
    <property type="project" value="TreeGrafter"/>
</dbReference>
<feature type="signal peptide" evidence="15">
    <location>
        <begin position="1"/>
        <end position="23"/>
    </location>
</feature>
<dbReference type="GO" id="GO:0015031">
    <property type="term" value="P:protein transport"/>
    <property type="evidence" value="ECO:0007669"/>
    <property type="project" value="UniProtKB-KW"/>
</dbReference>
<dbReference type="CDD" id="cd22068">
    <property type="entry name" value="WH2_DmSpire_r3-like"/>
    <property type="match status" value="1"/>
</dbReference>
<sequence length="468" mass="53663">MSISHVNVSCCLLFCVGTIIWRALDYGLQEYEEKNLSPDLDRLIDVMTSAEGTLDHILTRKAKVRNKHPIQILFCPWPHEGNTISVNLMVIFRNKVRSHWNGERCRRQFALAEMRSVGHTPLVLRLYNLLYNAEGYGVPGCWGNRVIPETNEMVRPPGRQNWAGLKGIMAKVYYKMFKDNSCDLRRTDDNPSVHQETDDEGIERDSGETDEDPSTSNQLASFDLVIRHCMERLGKPTSQQADAHYRAVIRALVAEALELSTFLEKVSQGTNELRTKTETTSKELDQLQFSDWARLWVQVIRELRNGVKLKKVDYSRTPIEFELTPYEILMDDIRSRRYKLNKVMVDGDIPQKVKKDAHAIILEFIRSRPPLKKASERKLRPVVNRPSTPRELLMDSIKQGQTLRPSTSPLKKKGAYLNRSDTFGFQAEYSKQSCCGCATIVPQRFGSSQYLETLVGIASGMEMREAFW</sequence>
<keyword evidence="12" id="KW-0206">Cytoskeleton</keyword>
<evidence type="ECO:0000313" key="18">
    <source>
        <dbReference type="Proteomes" id="UP001372834"/>
    </source>
</evidence>
<comment type="caution">
    <text evidence="17">The sequence shown here is derived from an EMBL/GenBank/DDBJ whole genome shotgun (WGS) entry which is preliminary data.</text>
</comment>
<dbReference type="CDD" id="cd22065">
    <property type="entry name" value="WH2_Spire_1-2_r1"/>
    <property type="match status" value="1"/>
</dbReference>
<dbReference type="GO" id="GO:0030041">
    <property type="term" value="P:actin filament polymerization"/>
    <property type="evidence" value="ECO:0007669"/>
    <property type="project" value="TreeGrafter"/>
</dbReference>
<evidence type="ECO:0000256" key="15">
    <source>
        <dbReference type="SAM" id="SignalP"/>
    </source>
</evidence>
<dbReference type="GO" id="GO:0045010">
    <property type="term" value="P:actin nucleation"/>
    <property type="evidence" value="ECO:0007669"/>
    <property type="project" value="InterPro"/>
</dbReference>
<dbReference type="InterPro" id="IPR003124">
    <property type="entry name" value="WH2_dom"/>
</dbReference>
<evidence type="ECO:0000256" key="3">
    <source>
        <dbReference type="ARBA" id="ARBA00004413"/>
    </source>
</evidence>
<reference evidence="17 18" key="1">
    <citation type="submission" date="2023-10" db="EMBL/GenBank/DDBJ databases">
        <title>Genomes of two closely related lineages of the louse Polyplax serrata with different host specificities.</title>
        <authorList>
            <person name="Martinu J."/>
            <person name="Tarabai H."/>
            <person name="Stefka J."/>
            <person name="Hypsa V."/>
        </authorList>
    </citation>
    <scope>NUCLEOTIDE SEQUENCE [LARGE SCALE GENOMIC DNA]</scope>
    <source>
        <strain evidence="17">HR10_N</strain>
    </source>
</reference>
<dbReference type="GO" id="GO:0036089">
    <property type="term" value="P:cleavage furrow formation"/>
    <property type="evidence" value="ECO:0007669"/>
    <property type="project" value="TreeGrafter"/>
</dbReference>
<keyword evidence="5" id="KW-0813">Transport</keyword>
<comment type="similarity">
    <text evidence="4">Belongs to the spire family.</text>
</comment>
<evidence type="ECO:0000256" key="10">
    <source>
        <dbReference type="ARBA" id="ARBA00023136"/>
    </source>
</evidence>
<evidence type="ECO:0000256" key="2">
    <source>
        <dbReference type="ARBA" id="ARBA00004245"/>
    </source>
</evidence>
<dbReference type="GO" id="GO:0051639">
    <property type="term" value="P:actin filament network formation"/>
    <property type="evidence" value="ECO:0007669"/>
    <property type="project" value="TreeGrafter"/>
</dbReference>